<accession>A0A9W6IWE7</accession>
<proteinExistence type="predicted"/>
<dbReference type="RefSeq" id="WP_204950995.1">
    <property type="nucleotide sequence ID" value="NZ_BSFF01000003.1"/>
</dbReference>
<reference evidence="1" key="3">
    <citation type="submission" date="2023-01" db="EMBL/GenBank/DDBJ databases">
        <authorList>
            <person name="Sun Q."/>
            <person name="Evtushenko L."/>
        </authorList>
    </citation>
    <scope>NUCLEOTIDE SEQUENCE</scope>
    <source>
        <strain evidence="1">VKM B-1606</strain>
    </source>
</reference>
<reference evidence="1" key="1">
    <citation type="journal article" date="2014" name="Int. J. Syst. Evol. Microbiol.">
        <title>Complete genome sequence of Corynebacterium casei LMG S-19264T (=DSM 44701T), isolated from a smear-ripened cheese.</title>
        <authorList>
            <consortium name="US DOE Joint Genome Institute (JGI-PGF)"/>
            <person name="Walter F."/>
            <person name="Albersmeier A."/>
            <person name="Kalinowski J."/>
            <person name="Ruckert C."/>
        </authorList>
    </citation>
    <scope>NUCLEOTIDE SEQUENCE</scope>
    <source>
        <strain evidence="1">VKM B-1606</strain>
    </source>
</reference>
<evidence type="ECO:0000313" key="4">
    <source>
        <dbReference type="Proteomes" id="UP001143400"/>
    </source>
</evidence>
<dbReference type="EMBL" id="BSFF01000003">
    <property type="protein sequence ID" value="GLK56824.1"/>
    <property type="molecule type" value="Genomic_DNA"/>
</dbReference>
<evidence type="ECO:0000313" key="1">
    <source>
        <dbReference type="EMBL" id="GLK56824.1"/>
    </source>
</evidence>
<sequence>MGTISVGEAMELVAARAAAYAAGGAADLEDRVSTLADELEPLINAPMVNVPRYFEALFERLDAAAVSLAAVDENKRGQPTEDELQRQRLFFAALADHFHKRLDLAA</sequence>
<evidence type="ECO:0000313" key="3">
    <source>
        <dbReference type="Proteomes" id="UP000758856"/>
    </source>
</evidence>
<dbReference type="Proteomes" id="UP000758856">
    <property type="component" value="Unassembled WGS sequence"/>
</dbReference>
<dbReference type="AlphaFoldDB" id="A0A9W6IWE7"/>
<evidence type="ECO:0000313" key="2">
    <source>
        <dbReference type="EMBL" id="MBM7852617.1"/>
    </source>
</evidence>
<gene>
    <name evidence="1" type="ORF">GCM10008170_28430</name>
    <name evidence="2" type="ORF">JOD31_002859</name>
</gene>
<protein>
    <submittedName>
        <fullName evidence="1">Uncharacterized protein</fullName>
    </submittedName>
</protein>
<organism evidence="1 4">
    <name type="scientific">Methylopila capsulata</name>
    <dbReference type="NCBI Taxonomy" id="61654"/>
    <lineage>
        <taxon>Bacteria</taxon>
        <taxon>Pseudomonadati</taxon>
        <taxon>Pseudomonadota</taxon>
        <taxon>Alphaproteobacteria</taxon>
        <taxon>Hyphomicrobiales</taxon>
        <taxon>Methylopilaceae</taxon>
        <taxon>Methylopila</taxon>
    </lineage>
</organism>
<name>A0A9W6IWE7_9HYPH</name>
<reference evidence="2 3" key="2">
    <citation type="submission" date="2021-01" db="EMBL/GenBank/DDBJ databases">
        <title>Genomic Encyclopedia of Type Strains, Phase IV (KMG-IV): sequencing the most valuable type-strain genomes for metagenomic binning, comparative biology and taxonomic classification.</title>
        <authorList>
            <person name="Goeker M."/>
        </authorList>
    </citation>
    <scope>NUCLEOTIDE SEQUENCE [LARGE SCALE GENOMIC DNA]</scope>
    <source>
        <strain evidence="2 3">DSM 6130</strain>
    </source>
</reference>
<dbReference type="EMBL" id="JAFBCY010000003">
    <property type="protein sequence ID" value="MBM7852617.1"/>
    <property type="molecule type" value="Genomic_DNA"/>
</dbReference>
<dbReference type="Proteomes" id="UP001143400">
    <property type="component" value="Unassembled WGS sequence"/>
</dbReference>
<comment type="caution">
    <text evidence="1">The sequence shown here is derived from an EMBL/GenBank/DDBJ whole genome shotgun (WGS) entry which is preliminary data.</text>
</comment>
<keyword evidence="3" id="KW-1185">Reference proteome</keyword>